<dbReference type="AlphaFoldDB" id="W1P4P0"/>
<dbReference type="Proteomes" id="UP000017836">
    <property type="component" value="Unassembled WGS sequence"/>
</dbReference>
<evidence type="ECO:0008006" key="4">
    <source>
        <dbReference type="Google" id="ProtNLM"/>
    </source>
</evidence>
<dbReference type="Gramene" id="ERN02551">
    <property type="protein sequence ID" value="ERN02551"/>
    <property type="gene ID" value="AMTR_s00083p00180890"/>
</dbReference>
<keyword evidence="1" id="KW-1133">Transmembrane helix</keyword>
<keyword evidence="1" id="KW-0472">Membrane</keyword>
<name>W1P4P0_AMBTC</name>
<protein>
    <recommendedName>
        <fullName evidence="4">Transmembrane protein</fullName>
    </recommendedName>
</protein>
<evidence type="ECO:0000313" key="3">
    <source>
        <dbReference type="Proteomes" id="UP000017836"/>
    </source>
</evidence>
<evidence type="ECO:0000256" key="1">
    <source>
        <dbReference type="SAM" id="Phobius"/>
    </source>
</evidence>
<organism evidence="2 3">
    <name type="scientific">Amborella trichopoda</name>
    <dbReference type="NCBI Taxonomy" id="13333"/>
    <lineage>
        <taxon>Eukaryota</taxon>
        <taxon>Viridiplantae</taxon>
        <taxon>Streptophyta</taxon>
        <taxon>Embryophyta</taxon>
        <taxon>Tracheophyta</taxon>
        <taxon>Spermatophyta</taxon>
        <taxon>Magnoliopsida</taxon>
        <taxon>Amborellales</taxon>
        <taxon>Amborellaceae</taxon>
        <taxon>Amborella</taxon>
    </lineage>
</organism>
<keyword evidence="3" id="KW-1185">Reference proteome</keyword>
<dbReference type="HOGENOM" id="CLU_2052801_0_0_1"/>
<keyword evidence="1" id="KW-0812">Transmembrane</keyword>
<feature type="transmembrane region" description="Helical" evidence="1">
    <location>
        <begin position="20"/>
        <end position="45"/>
    </location>
</feature>
<gene>
    <name evidence="2" type="ORF">AMTR_s00083p00180890</name>
</gene>
<reference evidence="3" key="1">
    <citation type="journal article" date="2013" name="Science">
        <title>The Amborella genome and the evolution of flowering plants.</title>
        <authorList>
            <consortium name="Amborella Genome Project"/>
        </authorList>
    </citation>
    <scope>NUCLEOTIDE SEQUENCE [LARGE SCALE GENOMIC DNA]</scope>
</reference>
<dbReference type="EMBL" id="KI394526">
    <property type="protein sequence ID" value="ERN02551.1"/>
    <property type="molecule type" value="Genomic_DNA"/>
</dbReference>
<accession>W1P4P0</accession>
<sequence length="120" mass="12789">MSSTIFKASILTLDGASTTGVLLLPAVSRASILMLLATSILILVMESLKVGCYDRRCVPMGVWDRRLFYPDDTGSSDEDELDWTWTSTGGSLENGVSGLSGSIIMPPPVNLYVSSATLPS</sequence>
<proteinExistence type="predicted"/>
<evidence type="ECO:0000313" key="2">
    <source>
        <dbReference type="EMBL" id="ERN02551.1"/>
    </source>
</evidence>